<evidence type="ECO:0000256" key="2">
    <source>
        <dbReference type="ARBA" id="ARBA00007079"/>
    </source>
</evidence>
<dbReference type="AlphaFoldDB" id="A0AAE1N289"/>
<dbReference type="GO" id="GO:0016020">
    <property type="term" value="C:membrane"/>
    <property type="evidence" value="ECO:0007669"/>
    <property type="project" value="UniProtKB-SubCell"/>
</dbReference>
<name>A0AAE1N289_9FABA</name>
<dbReference type="PANTHER" id="PTHR31086">
    <property type="entry name" value="ALUMINUM-ACTIVATED MALATE TRANSPORTER 10"/>
    <property type="match status" value="1"/>
</dbReference>
<dbReference type="EMBL" id="JAWXYG010000002">
    <property type="protein sequence ID" value="KAK4281724.1"/>
    <property type="molecule type" value="Genomic_DNA"/>
</dbReference>
<comment type="subcellular location">
    <subcellularLocation>
        <location evidence="1">Membrane</location>
        <topology evidence="1">Multi-pass membrane protein</topology>
    </subcellularLocation>
</comment>
<keyword evidence="7 9" id="KW-0472">Membrane</keyword>
<gene>
    <name evidence="10" type="ORF">QN277_013185</name>
</gene>
<dbReference type="GO" id="GO:0015743">
    <property type="term" value="P:malate transport"/>
    <property type="evidence" value="ECO:0007669"/>
    <property type="project" value="InterPro"/>
</dbReference>
<dbReference type="GO" id="GO:0034220">
    <property type="term" value="P:monoatomic ion transmembrane transport"/>
    <property type="evidence" value="ECO:0007669"/>
    <property type="project" value="UniProtKB-KW"/>
</dbReference>
<evidence type="ECO:0000256" key="5">
    <source>
        <dbReference type="ARBA" id="ARBA00022989"/>
    </source>
</evidence>
<accession>A0AAE1N289</accession>
<comment type="caution">
    <text evidence="10">The sequence shown here is derived from an EMBL/GenBank/DDBJ whole genome shotgun (WGS) entry which is preliminary data.</text>
</comment>
<feature type="transmembrane region" description="Helical" evidence="9">
    <location>
        <begin position="72"/>
        <end position="96"/>
    </location>
</feature>
<reference evidence="10" key="1">
    <citation type="submission" date="2023-10" db="EMBL/GenBank/DDBJ databases">
        <title>Chromosome-level genome of the transformable northern wattle, Acacia crassicarpa.</title>
        <authorList>
            <person name="Massaro I."/>
            <person name="Sinha N.R."/>
            <person name="Poethig S."/>
            <person name="Leichty A.R."/>
        </authorList>
    </citation>
    <scope>NUCLEOTIDE SEQUENCE</scope>
    <source>
        <strain evidence="10">Acra3RX</strain>
        <tissue evidence="10">Leaf</tissue>
    </source>
</reference>
<evidence type="ECO:0000313" key="11">
    <source>
        <dbReference type="Proteomes" id="UP001293593"/>
    </source>
</evidence>
<keyword evidence="3" id="KW-0813">Transport</keyword>
<keyword evidence="4 9" id="KW-0812">Transmembrane</keyword>
<evidence type="ECO:0000256" key="1">
    <source>
        <dbReference type="ARBA" id="ARBA00004141"/>
    </source>
</evidence>
<evidence type="ECO:0008006" key="12">
    <source>
        <dbReference type="Google" id="ProtNLM"/>
    </source>
</evidence>
<organism evidence="10 11">
    <name type="scientific">Acacia crassicarpa</name>
    <name type="common">northern wattle</name>
    <dbReference type="NCBI Taxonomy" id="499986"/>
    <lineage>
        <taxon>Eukaryota</taxon>
        <taxon>Viridiplantae</taxon>
        <taxon>Streptophyta</taxon>
        <taxon>Embryophyta</taxon>
        <taxon>Tracheophyta</taxon>
        <taxon>Spermatophyta</taxon>
        <taxon>Magnoliopsida</taxon>
        <taxon>eudicotyledons</taxon>
        <taxon>Gunneridae</taxon>
        <taxon>Pentapetalae</taxon>
        <taxon>rosids</taxon>
        <taxon>fabids</taxon>
        <taxon>Fabales</taxon>
        <taxon>Fabaceae</taxon>
        <taxon>Caesalpinioideae</taxon>
        <taxon>mimosoid clade</taxon>
        <taxon>Acacieae</taxon>
        <taxon>Acacia</taxon>
    </lineage>
</organism>
<evidence type="ECO:0000256" key="3">
    <source>
        <dbReference type="ARBA" id="ARBA00022448"/>
    </source>
</evidence>
<evidence type="ECO:0000256" key="6">
    <source>
        <dbReference type="ARBA" id="ARBA00023065"/>
    </source>
</evidence>
<comment type="similarity">
    <text evidence="2">Belongs to the aromatic acid exporter (TC 2.A.85) family.</text>
</comment>
<keyword evidence="11" id="KW-1185">Reference proteome</keyword>
<dbReference type="Pfam" id="PF11744">
    <property type="entry name" value="ALMT"/>
    <property type="match status" value="1"/>
</dbReference>
<evidence type="ECO:0000256" key="8">
    <source>
        <dbReference type="ARBA" id="ARBA00023303"/>
    </source>
</evidence>
<feature type="transmembrane region" description="Helical" evidence="9">
    <location>
        <begin position="130"/>
        <end position="149"/>
    </location>
</feature>
<feature type="transmembrane region" description="Helical" evidence="9">
    <location>
        <begin position="47"/>
        <end position="66"/>
    </location>
</feature>
<proteinExistence type="inferred from homology"/>
<feature type="transmembrane region" description="Helical" evidence="9">
    <location>
        <begin position="156"/>
        <end position="176"/>
    </location>
</feature>
<keyword evidence="5 9" id="KW-1133">Transmembrane helix</keyword>
<dbReference type="Proteomes" id="UP001293593">
    <property type="component" value="Unassembled WGS sequence"/>
</dbReference>
<sequence length="481" mass="53217">MEIESRTQVNEGGWWSCLKELPQKSKSKVMSFEEGIKKIGKDDPRRIIHSLKVGLALSLVSLIYYWRPLYDGFGVAGMWAVLTVVVVFEFTVGATICRCINRVCATVVAGALGFGSQHLAILFGKKGEPVVLGTLVFILAAGSTFSRFFPRIKARYDYGMVIFILTFSMVAVSGYRIDKLFELAHQRFSTIIIGVASCMMISLGAYPVWAGEDLHKLVASNIQKLANYLEGFEGEYFQCSGDKAKPEKSKLEGYKTVLNSKAPEESLANLARWEPGHGRFRFRHPWKQYLKIGALSRKCAYKMEALSGYLSSEIQVSLEFNRKVRESCKKMTSESSIALRALSLSIKTMKEPSEVKSHLENSKTAIEDLEMAVQTASLKDIDVLALVPLATVASILVEITKTVEEIYEAVSELSNLAHFDKVKPTVSPEKPHLLHRGVINAVVDGGSDEDHIEIITIQDSNTAGKEIAAPESNPKCASCKE</sequence>
<evidence type="ECO:0000256" key="9">
    <source>
        <dbReference type="SAM" id="Phobius"/>
    </source>
</evidence>
<evidence type="ECO:0000256" key="7">
    <source>
        <dbReference type="ARBA" id="ARBA00023136"/>
    </source>
</evidence>
<dbReference type="InterPro" id="IPR020966">
    <property type="entry name" value="ALMT"/>
</dbReference>
<protein>
    <recommendedName>
        <fullName evidence="12">Aluminum-activated malate transporter</fullName>
    </recommendedName>
</protein>
<feature type="transmembrane region" description="Helical" evidence="9">
    <location>
        <begin position="188"/>
        <end position="209"/>
    </location>
</feature>
<keyword evidence="8" id="KW-0407">Ion channel</keyword>
<evidence type="ECO:0000313" key="10">
    <source>
        <dbReference type="EMBL" id="KAK4281724.1"/>
    </source>
</evidence>
<keyword evidence="6" id="KW-0406">Ion transport</keyword>
<evidence type="ECO:0000256" key="4">
    <source>
        <dbReference type="ARBA" id="ARBA00022692"/>
    </source>
</evidence>